<organism evidence="1 2">
    <name type="scientific">Aldrovandia affinis</name>
    <dbReference type="NCBI Taxonomy" id="143900"/>
    <lineage>
        <taxon>Eukaryota</taxon>
        <taxon>Metazoa</taxon>
        <taxon>Chordata</taxon>
        <taxon>Craniata</taxon>
        <taxon>Vertebrata</taxon>
        <taxon>Euteleostomi</taxon>
        <taxon>Actinopterygii</taxon>
        <taxon>Neopterygii</taxon>
        <taxon>Teleostei</taxon>
        <taxon>Notacanthiformes</taxon>
        <taxon>Halosauridae</taxon>
        <taxon>Aldrovandia</taxon>
    </lineage>
</organism>
<dbReference type="AlphaFoldDB" id="A0AAD7SPL3"/>
<name>A0AAD7SPL3_9TELE</name>
<sequence length="94" mass="10555">MSLIMSRRTFKPITSTSTSTFVFQQTIADTWKTRSRRKHLSKLLQRHKTFRCGGGLPLAIRRHSAVPLQTKPVVILAKIVILGIVAASHQTLSM</sequence>
<evidence type="ECO:0000313" key="2">
    <source>
        <dbReference type="Proteomes" id="UP001221898"/>
    </source>
</evidence>
<dbReference type="Proteomes" id="UP001221898">
    <property type="component" value="Unassembled WGS sequence"/>
</dbReference>
<comment type="caution">
    <text evidence="1">The sequence shown here is derived from an EMBL/GenBank/DDBJ whole genome shotgun (WGS) entry which is preliminary data.</text>
</comment>
<reference evidence="1" key="1">
    <citation type="journal article" date="2023" name="Science">
        <title>Genome structures resolve the early diversification of teleost fishes.</title>
        <authorList>
            <person name="Parey E."/>
            <person name="Louis A."/>
            <person name="Montfort J."/>
            <person name="Bouchez O."/>
            <person name="Roques C."/>
            <person name="Iampietro C."/>
            <person name="Lluch J."/>
            <person name="Castinel A."/>
            <person name="Donnadieu C."/>
            <person name="Desvignes T."/>
            <person name="Floi Bucao C."/>
            <person name="Jouanno E."/>
            <person name="Wen M."/>
            <person name="Mejri S."/>
            <person name="Dirks R."/>
            <person name="Jansen H."/>
            <person name="Henkel C."/>
            <person name="Chen W.J."/>
            <person name="Zahm M."/>
            <person name="Cabau C."/>
            <person name="Klopp C."/>
            <person name="Thompson A.W."/>
            <person name="Robinson-Rechavi M."/>
            <person name="Braasch I."/>
            <person name="Lecointre G."/>
            <person name="Bobe J."/>
            <person name="Postlethwait J.H."/>
            <person name="Berthelot C."/>
            <person name="Roest Crollius H."/>
            <person name="Guiguen Y."/>
        </authorList>
    </citation>
    <scope>NUCLEOTIDE SEQUENCE</scope>
    <source>
        <strain evidence="1">NC1722</strain>
    </source>
</reference>
<accession>A0AAD7SPL3</accession>
<evidence type="ECO:0000313" key="1">
    <source>
        <dbReference type="EMBL" id="KAJ8406414.1"/>
    </source>
</evidence>
<gene>
    <name evidence="1" type="ORF">AAFF_G00306450</name>
</gene>
<proteinExistence type="predicted"/>
<protein>
    <submittedName>
        <fullName evidence="1">Uncharacterized protein</fullName>
    </submittedName>
</protein>
<keyword evidence="2" id="KW-1185">Reference proteome</keyword>
<dbReference type="EMBL" id="JAINUG010000044">
    <property type="protein sequence ID" value="KAJ8406414.1"/>
    <property type="molecule type" value="Genomic_DNA"/>
</dbReference>